<dbReference type="AlphaFoldDB" id="A0A7C4RSZ9"/>
<keyword evidence="10" id="KW-0169">Cobalamin biosynthesis</keyword>
<evidence type="ECO:0000256" key="2">
    <source>
        <dbReference type="ARBA" id="ARBA00000711"/>
    </source>
</evidence>
<evidence type="ECO:0000256" key="15">
    <source>
        <dbReference type="ARBA" id="ARBA00023134"/>
    </source>
</evidence>
<evidence type="ECO:0000256" key="19">
    <source>
        <dbReference type="PIRSR" id="PIRSR006135-2"/>
    </source>
</evidence>
<evidence type="ECO:0000256" key="13">
    <source>
        <dbReference type="ARBA" id="ARBA00022777"/>
    </source>
</evidence>
<dbReference type="GO" id="GO:0043752">
    <property type="term" value="F:adenosylcobinamide kinase activity"/>
    <property type="evidence" value="ECO:0007669"/>
    <property type="project" value="UniProtKB-EC"/>
</dbReference>
<dbReference type="Pfam" id="PF02283">
    <property type="entry name" value="CobU"/>
    <property type="match status" value="1"/>
</dbReference>
<evidence type="ECO:0000256" key="14">
    <source>
        <dbReference type="ARBA" id="ARBA00022840"/>
    </source>
</evidence>
<evidence type="ECO:0000256" key="16">
    <source>
        <dbReference type="ARBA" id="ARBA00029570"/>
    </source>
</evidence>
<dbReference type="EMBL" id="DSUH01000254">
    <property type="protein sequence ID" value="HGU33388.1"/>
    <property type="molecule type" value="Genomic_DNA"/>
</dbReference>
<comment type="function">
    <text evidence="4">Catalyzes ATP-dependent phosphorylation of adenosylcobinamide and addition of GMP to adenosylcobinamide phosphate.</text>
</comment>
<comment type="catalytic activity">
    <reaction evidence="2">
        <text>adenosylcob(III)inamide phosphate + GTP + H(+) = adenosylcob(III)inamide-GDP + diphosphate</text>
        <dbReference type="Rhea" id="RHEA:22712"/>
        <dbReference type="ChEBI" id="CHEBI:15378"/>
        <dbReference type="ChEBI" id="CHEBI:33019"/>
        <dbReference type="ChEBI" id="CHEBI:37565"/>
        <dbReference type="ChEBI" id="CHEBI:58502"/>
        <dbReference type="ChEBI" id="CHEBI:60487"/>
        <dbReference type="EC" id="2.7.7.62"/>
    </reaction>
</comment>
<evidence type="ECO:0000256" key="1">
    <source>
        <dbReference type="ARBA" id="ARBA00000312"/>
    </source>
</evidence>
<dbReference type="InterPro" id="IPR027417">
    <property type="entry name" value="P-loop_NTPase"/>
</dbReference>
<dbReference type="SUPFAM" id="SSF52540">
    <property type="entry name" value="P-loop containing nucleoside triphosphate hydrolases"/>
    <property type="match status" value="1"/>
</dbReference>
<comment type="catalytic activity">
    <reaction evidence="3">
        <text>adenosylcob(III)inamide + GTP = adenosylcob(III)inamide phosphate + GDP + H(+)</text>
        <dbReference type="Rhea" id="RHEA:15765"/>
        <dbReference type="ChEBI" id="CHEBI:2480"/>
        <dbReference type="ChEBI" id="CHEBI:15378"/>
        <dbReference type="ChEBI" id="CHEBI:37565"/>
        <dbReference type="ChEBI" id="CHEBI:58189"/>
        <dbReference type="ChEBI" id="CHEBI:58502"/>
        <dbReference type="EC" id="2.7.1.156"/>
    </reaction>
</comment>
<organism evidence="20">
    <name type="scientific">Desulfatirhabdium butyrativorans</name>
    <dbReference type="NCBI Taxonomy" id="340467"/>
    <lineage>
        <taxon>Bacteria</taxon>
        <taxon>Pseudomonadati</taxon>
        <taxon>Thermodesulfobacteriota</taxon>
        <taxon>Desulfobacteria</taxon>
        <taxon>Desulfobacterales</taxon>
        <taxon>Desulfatirhabdiaceae</taxon>
        <taxon>Desulfatirhabdium</taxon>
    </lineage>
</organism>
<feature type="binding site" evidence="19">
    <location>
        <position position="82"/>
    </location>
    <ligand>
        <name>GTP</name>
        <dbReference type="ChEBI" id="CHEBI:37565"/>
    </ligand>
</feature>
<comment type="caution">
    <text evidence="20">The sequence shown here is derived from an EMBL/GenBank/DDBJ whole genome shotgun (WGS) entry which is preliminary data.</text>
</comment>
<dbReference type="GO" id="GO:0009236">
    <property type="term" value="P:cobalamin biosynthetic process"/>
    <property type="evidence" value="ECO:0007669"/>
    <property type="project" value="UniProtKB-UniPathway"/>
</dbReference>
<feature type="binding site" evidence="19">
    <location>
        <position position="60"/>
    </location>
    <ligand>
        <name>GTP</name>
        <dbReference type="ChEBI" id="CHEBI:37565"/>
    </ligand>
</feature>
<keyword evidence="14" id="KW-0067">ATP-binding</keyword>
<comment type="similarity">
    <text evidence="7">Belongs to the CobU/CobP family.</text>
</comment>
<evidence type="ECO:0000256" key="8">
    <source>
        <dbReference type="ARBA" id="ARBA00012016"/>
    </source>
</evidence>
<reference evidence="20" key="1">
    <citation type="journal article" date="2020" name="mSystems">
        <title>Genome- and Community-Level Interaction Insights into Carbon Utilization and Element Cycling Functions of Hydrothermarchaeota in Hydrothermal Sediment.</title>
        <authorList>
            <person name="Zhou Z."/>
            <person name="Liu Y."/>
            <person name="Xu W."/>
            <person name="Pan J."/>
            <person name="Luo Z.H."/>
            <person name="Li M."/>
        </authorList>
    </citation>
    <scope>NUCLEOTIDE SEQUENCE [LARGE SCALE GENOMIC DNA]</scope>
    <source>
        <strain evidence="20">SpSt-477</strain>
    </source>
</reference>
<keyword evidence="12 19" id="KW-0547">Nucleotide-binding</keyword>
<evidence type="ECO:0000256" key="10">
    <source>
        <dbReference type="ARBA" id="ARBA00022573"/>
    </source>
</evidence>
<comment type="pathway">
    <text evidence="6">Cofactor biosynthesis; adenosylcobalamin biosynthesis; adenosylcobalamin from cob(II)yrinate a,c-diamide: step 5/7.</text>
</comment>
<gene>
    <name evidence="20" type="primary">cobU</name>
    <name evidence="20" type="ORF">ENS29_11095</name>
</gene>
<evidence type="ECO:0000256" key="3">
    <source>
        <dbReference type="ARBA" id="ARBA00001522"/>
    </source>
</evidence>
<dbReference type="EC" id="2.7.7.62" evidence="9"/>
<evidence type="ECO:0000256" key="4">
    <source>
        <dbReference type="ARBA" id="ARBA00003889"/>
    </source>
</evidence>
<dbReference type="GO" id="GO:0005524">
    <property type="term" value="F:ATP binding"/>
    <property type="evidence" value="ECO:0007669"/>
    <property type="project" value="UniProtKB-KW"/>
</dbReference>
<dbReference type="CDD" id="cd00544">
    <property type="entry name" value="CobU"/>
    <property type="match status" value="1"/>
</dbReference>
<dbReference type="Gene3D" id="3.40.50.300">
    <property type="entry name" value="P-loop containing nucleotide triphosphate hydrolases"/>
    <property type="match status" value="1"/>
</dbReference>
<evidence type="ECO:0000256" key="11">
    <source>
        <dbReference type="ARBA" id="ARBA00022679"/>
    </source>
</evidence>
<dbReference type="NCBIfam" id="NF004469">
    <property type="entry name" value="PRK05800.1"/>
    <property type="match status" value="1"/>
</dbReference>
<comment type="catalytic activity">
    <reaction evidence="1">
        <text>adenosylcob(III)inamide + ATP = adenosylcob(III)inamide phosphate + ADP + H(+)</text>
        <dbReference type="Rhea" id="RHEA:15769"/>
        <dbReference type="ChEBI" id="CHEBI:2480"/>
        <dbReference type="ChEBI" id="CHEBI:15378"/>
        <dbReference type="ChEBI" id="CHEBI:30616"/>
        <dbReference type="ChEBI" id="CHEBI:58502"/>
        <dbReference type="ChEBI" id="CHEBI:456216"/>
        <dbReference type="EC" id="2.7.1.156"/>
    </reaction>
</comment>
<evidence type="ECO:0000256" key="7">
    <source>
        <dbReference type="ARBA" id="ARBA00007490"/>
    </source>
</evidence>
<dbReference type="InterPro" id="IPR003203">
    <property type="entry name" value="CobU/CobP"/>
</dbReference>
<proteinExistence type="inferred from homology"/>
<keyword evidence="11 20" id="KW-0808">Transferase</keyword>
<evidence type="ECO:0000256" key="18">
    <source>
        <dbReference type="PIRSR" id="PIRSR006135-1"/>
    </source>
</evidence>
<keyword evidence="13 20" id="KW-0418">Kinase</keyword>
<dbReference type="PIRSF" id="PIRSF006135">
    <property type="entry name" value="CobU"/>
    <property type="match status" value="1"/>
</dbReference>
<evidence type="ECO:0000256" key="12">
    <source>
        <dbReference type="ARBA" id="ARBA00022741"/>
    </source>
</evidence>
<evidence type="ECO:0000313" key="20">
    <source>
        <dbReference type="EMBL" id="HGU33388.1"/>
    </source>
</evidence>
<comment type="pathway">
    <text evidence="5">Cofactor biosynthesis; adenosylcobalamin biosynthesis; adenosylcobalamin from cob(II)yrinate a,c-diamide: step 6/7.</text>
</comment>
<evidence type="ECO:0000256" key="6">
    <source>
        <dbReference type="ARBA" id="ARBA00005159"/>
    </source>
</evidence>
<evidence type="ECO:0000256" key="17">
    <source>
        <dbReference type="ARBA" id="ARBA00030571"/>
    </source>
</evidence>
<dbReference type="UniPathway" id="UPA00148">
    <property type="reaction ID" value="UER00236"/>
</dbReference>
<dbReference type="GO" id="GO:0008820">
    <property type="term" value="F:cobinamide phosphate guanylyltransferase activity"/>
    <property type="evidence" value="ECO:0007669"/>
    <property type="project" value="UniProtKB-EC"/>
</dbReference>
<evidence type="ECO:0000256" key="5">
    <source>
        <dbReference type="ARBA" id="ARBA00004692"/>
    </source>
</evidence>
<keyword evidence="15 19" id="KW-0342">GTP-binding</keyword>
<dbReference type="EC" id="2.7.1.156" evidence="8"/>
<feature type="active site" description="GMP-histidine intermediate" evidence="18">
    <location>
        <position position="48"/>
    </location>
</feature>
<accession>A0A7C4RSZ9</accession>
<protein>
    <recommendedName>
        <fullName evidence="16">Adenosylcobinamide kinase</fullName>
        <ecNumber evidence="8">2.7.1.156</ecNumber>
        <ecNumber evidence="9">2.7.7.62</ecNumber>
    </recommendedName>
    <alternativeName>
        <fullName evidence="17">Adenosylcobinamide-phosphate guanylyltransferase</fullName>
    </alternativeName>
</protein>
<dbReference type="PANTHER" id="PTHR34848:SF1">
    <property type="entry name" value="BIFUNCTIONAL ADENOSYLCOBALAMIN BIOSYNTHESIS PROTEIN COBU"/>
    <property type="match status" value="1"/>
</dbReference>
<dbReference type="PANTHER" id="PTHR34848">
    <property type="match status" value="1"/>
</dbReference>
<sequence length="173" mass="18857">MTLVIGGCRSGKSGHALRLAETLSERNRVFIATCRPMDEEMRQRVAKHQRERDPSWRVVEDVSDLGEAIRQAACPDGVVLVDCLTLWAADLLWSGSDMEAALDRLMEGMRASSGPVVLVSGEVGLGMVPENAMARAYRDAVGLINQRVAALADRVVWMVAGIPVVIQDRSQKA</sequence>
<feature type="binding site" evidence="19">
    <location>
        <begin position="6"/>
        <end position="13"/>
    </location>
    <ligand>
        <name>GTP</name>
        <dbReference type="ChEBI" id="CHEBI:37565"/>
    </ligand>
</feature>
<dbReference type="GO" id="GO:0005525">
    <property type="term" value="F:GTP binding"/>
    <property type="evidence" value="ECO:0007669"/>
    <property type="project" value="UniProtKB-KW"/>
</dbReference>
<evidence type="ECO:0000256" key="9">
    <source>
        <dbReference type="ARBA" id="ARBA00012523"/>
    </source>
</evidence>
<name>A0A7C4RSZ9_9BACT</name>
<keyword evidence="20" id="KW-0548">Nucleotidyltransferase</keyword>